<proteinExistence type="inferred from homology"/>
<evidence type="ECO:0000313" key="4">
    <source>
        <dbReference type="EMBL" id="WFP16843.1"/>
    </source>
</evidence>
<organism evidence="4 5">
    <name type="scientific">Citricoccus muralis</name>
    <dbReference type="NCBI Taxonomy" id="169134"/>
    <lineage>
        <taxon>Bacteria</taxon>
        <taxon>Bacillati</taxon>
        <taxon>Actinomycetota</taxon>
        <taxon>Actinomycetes</taxon>
        <taxon>Micrococcales</taxon>
        <taxon>Micrococcaceae</taxon>
        <taxon>Citricoccus</taxon>
    </lineage>
</organism>
<dbReference type="Pfam" id="PF01408">
    <property type="entry name" value="GFO_IDH_MocA"/>
    <property type="match status" value="1"/>
</dbReference>
<name>A0ABY8H859_9MICC</name>
<dbReference type="Proteomes" id="UP001219037">
    <property type="component" value="Chromosome"/>
</dbReference>
<accession>A0ABY8H859</accession>
<dbReference type="SUPFAM" id="SSF51735">
    <property type="entry name" value="NAD(P)-binding Rossmann-fold domains"/>
    <property type="match status" value="1"/>
</dbReference>
<evidence type="ECO:0000313" key="5">
    <source>
        <dbReference type="Proteomes" id="UP001219037"/>
    </source>
</evidence>
<dbReference type="Gene3D" id="3.30.360.10">
    <property type="entry name" value="Dihydrodipicolinate Reductase, domain 2"/>
    <property type="match status" value="1"/>
</dbReference>
<evidence type="ECO:0000256" key="1">
    <source>
        <dbReference type="ARBA" id="ARBA00010928"/>
    </source>
</evidence>
<reference evidence="4 5" key="1">
    <citation type="submission" date="2023-04" db="EMBL/GenBank/DDBJ databases">
        <title>Funneling lignin-derived compounds into biodiesel using alkali-halophilic Citricoccus sp. P2.</title>
        <authorList>
            <person name="Luo C.-B."/>
        </authorList>
    </citation>
    <scope>NUCLEOTIDE SEQUENCE [LARGE SCALE GENOMIC DNA]</scope>
    <source>
        <strain evidence="4 5">P2</strain>
    </source>
</reference>
<dbReference type="Gene3D" id="3.40.50.720">
    <property type="entry name" value="NAD(P)-binding Rossmann-like Domain"/>
    <property type="match status" value="1"/>
</dbReference>
<keyword evidence="5" id="KW-1185">Reference proteome</keyword>
<evidence type="ECO:0000259" key="3">
    <source>
        <dbReference type="Pfam" id="PF02894"/>
    </source>
</evidence>
<comment type="similarity">
    <text evidence="1">Belongs to the Gfo/Idh/MocA family.</text>
</comment>
<dbReference type="InterPro" id="IPR036291">
    <property type="entry name" value="NAD(P)-bd_dom_sf"/>
</dbReference>
<evidence type="ECO:0000259" key="2">
    <source>
        <dbReference type="Pfam" id="PF01408"/>
    </source>
</evidence>
<dbReference type="EMBL" id="CP121252">
    <property type="protein sequence ID" value="WFP16843.1"/>
    <property type="molecule type" value="Genomic_DNA"/>
</dbReference>
<dbReference type="SUPFAM" id="SSF55347">
    <property type="entry name" value="Glyceraldehyde-3-phosphate dehydrogenase-like, C-terminal domain"/>
    <property type="match status" value="1"/>
</dbReference>
<sequence length="359" mass="39008">MTAEPTRPLRLALFGAGMIGREHLKYARAESRVEMVALADPTDAAEQLARENGLAWYADYHDLLEREEIDAVIIALPNVLHAPAAIAVMEHGHAVLLEKPIADTVEAAREIVAAQQRTGVPLLVGHQRRHAPDIVAAKKLIDDGGLGDIVSVGLLSTWRKNDAYYEATWRVQPGAGPILINLIHDLDALRYLVGDVTEVVALGSSAQRGHPVADTAGAVLRFEQGALGSVSLSDAAVSPWNWDLTSGYGAYFPTPPDEDAYFLSGTKAALALPSLTLYRYDQVDENGNPAEGHWQVPLTREVVERDDHNAYVRQLDHFIAVARGEVQPVVSADDAYRSLVTTVAVDTAQSEKRVIEVRP</sequence>
<dbReference type="InterPro" id="IPR051450">
    <property type="entry name" value="Gfo/Idh/MocA_Oxidoreductases"/>
</dbReference>
<dbReference type="RefSeq" id="WP_278157946.1">
    <property type="nucleotide sequence ID" value="NZ_CP121252.1"/>
</dbReference>
<feature type="domain" description="Gfo/Idh/MocA-like oxidoreductase C-terminal" evidence="3">
    <location>
        <begin position="138"/>
        <end position="357"/>
    </location>
</feature>
<dbReference type="PANTHER" id="PTHR43377:SF8">
    <property type="entry name" value="BLR3664 PROTEIN"/>
    <property type="match status" value="1"/>
</dbReference>
<gene>
    <name evidence="4" type="ORF">P8192_01560</name>
</gene>
<dbReference type="PANTHER" id="PTHR43377">
    <property type="entry name" value="BILIVERDIN REDUCTASE A"/>
    <property type="match status" value="1"/>
</dbReference>
<protein>
    <submittedName>
        <fullName evidence="4">Gfo/Idh/MocA family oxidoreductase</fullName>
    </submittedName>
</protein>
<dbReference type="InterPro" id="IPR004104">
    <property type="entry name" value="Gfo/Idh/MocA-like_OxRdtase_C"/>
</dbReference>
<dbReference type="InterPro" id="IPR000683">
    <property type="entry name" value="Gfo/Idh/MocA-like_OxRdtase_N"/>
</dbReference>
<dbReference type="Pfam" id="PF02894">
    <property type="entry name" value="GFO_IDH_MocA_C"/>
    <property type="match status" value="1"/>
</dbReference>
<feature type="domain" description="Gfo/Idh/MocA-like oxidoreductase N-terminal" evidence="2">
    <location>
        <begin position="10"/>
        <end position="126"/>
    </location>
</feature>